<feature type="transmembrane region" description="Helical" evidence="3">
    <location>
        <begin position="107"/>
        <end position="131"/>
    </location>
</feature>
<dbReference type="InterPro" id="IPR004276">
    <property type="entry name" value="GlycoTrans_28_N"/>
</dbReference>
<protein>
    <recommendedName>
        <fullName evidence="4">Glycosyltransferase family 28 N-terminal domain-containing protein</fullName>
    </recommendedName>
</protein>
<keyword evidence="2" id="KW-0808">Transferase</keyword>
<dbReference type="GO" id="GO:0016758">
    <property type="term" value="F:hexosyltransferase activity"/>
    <property type="evidence" value="ECO:0007669"/>
    <property type="project" value="InterPro"/>
</dbReference>
<keyword evidence="1" id="KW-0328">Glycosyltransferase</keyword>
<keyword evidence="3" id="KW-1133">Transmembrane helix</keyword>
<gene>
    <name evidence="5" type="ORF">COU88_00200</name>
</gene>
<evidence type="ECO:0000259" key="4">
    <source>
        <dbReference type="Pfam" id="PF03033"/>
    </source>
</evidence>
<keyword evidence="3" id="KW-0812">Transmembrane</keyword>
<dbReference type="PANTHER" id="PTHR21015:SF22">
    <property type="entry name" value="GLYCOSYLTRANSFERASE"/>
    <property type="match status" value="1"/>
</dbReference>
<dbReference type="AlphaFoldDB" id="A0A2M8KTR2"/>
<feature type="domain" description="Glycosyltransferase family 28 N-terminal" evidence="4">
    <location>
        <begin position="14"/>
        <end position="153"/>
    </location>
</feature>
<sequence>MKKNEDNITIAVVGGHFSPAYALVEVLRRQNIPVVFIGRTDSFTGIPSPTLEHSLIAHSTGVTFYPFDSGRFNSKTSNNNIFAQISLFIRALIKAWKILYKTKPKKVIVFGGYLAVPVALCAFSLRIPIYLHEQTISPGKATLLIARIAKKVFVAFPQAKKYFKTAIVTGNPYHSDFLSIKKPSWYAPL</sequence>
<dbReference type="Pfam" id="PF03033">
    <property type="entry name" value="Glyco_transf_28"/>
    <property type="match status" value="1"/>
</dbReference>
<evidence type="ECO:0000256" key="3">
    <source>
        <dbReference type="SAM" id="Phobius"/>
    </source>
</evidence>
<name>A0A2M8KTR2_9BACT</name>
<dbReference type="PANTHER" id="PTHR21015">
    <property type="entry name" value="UDP-N-ACETYLGLUCOSAMINE--N-ACETYLMURAMYL-(PENTAPEPTIDE) PYROPHOSPHORYL-UNDECAPRENOL N-ACETYLGLUCOSAMINE TRANSFERASE 1"/>
    <property type="match status" value="1"/>
</dbReference>
<dbReference type="SUPFAM" id="SSF53756">
    <property type="entry name" value="UDP-Glycosyltransferase/glycogen phosphorylase"/>
    <property type="match status" value="1"/>
</dbReference>
<dbReference type="EMBL" id="PFED01000007">
    <property type="protein sequence ID" value="PJE63309.1"/>
    <property type="molecule type" value="Genomic_DNA"/>
</dbReference>
<dbReference type="Gene3D" id="3.40.50.2000">
    <property type="entry name" value="Glycogen Phosphorylase B"/>
    <property type="match status" value="1"/>
</dbReference>
<keyword evidence="3" id="KW-0472">Membrane</keyword>
<evidence type="ECO:0000256" key="2">
    <source>
        <dbReference type="ARBA" id="ARBA00022679"/>
    </source>
</evidence>
<dbReference type="Proteomes" id="UP000229554">
    <property type="component" value="Unassembled WGS sequence"/>
</dbReference>
<evidence type="ECO:0000313" key="5">
    <source>
        <dbReference type="EMBL" id="PJE63309.1"/>
    </source>
</evidence>
<evidence type="ECO:0000313" key="6">
    <source>
        <dbReference type="Proteomes" id="UP000229554"/>
    </source>
</evidence>
<comment type="caution">
    <text evidence="5">The sequence shown here is derived from an EMBL/GenBank/DDBJ whole genome shotgun (WGS) entry which is preliminary data.</text>
</comment>
<reference evidence="6" key="1">
    <citation type="submission" date="2017-09" db="EMBL/GenBank/DDBJ databases">
        <title>Depth-based differentiation of microbial function through sediment-hosted aquifers and enrichment of novel symbionts in the deep terrestrial subsurface.</title>
        <authorList>
            <person name="Probst A.J."/>
            <person name="Ladd B."/>
            <person name="Jarett J.K."/>
            <person name="Geller-Mcgrath D.E."/>
            <person name="Sieber C.M.K."/>
            <person name="Emerson J.B."/>
            <person name="Anantharaman K."/>
            <person name="Thomas B.C."/>
            <person name="Malmstrom R."/>
            <person name="Stieglmeier M."/>
            <person name="Klingl A."/>
            <person name="Woyke T."/>
            <person name="Ryan C.M."/>
            <person name="Banfield J.F."/>
        </authorList>
    </citation>
    <scope>NUCLEOTIDE SEQUENCE [LARGE SCALE GENOMIC DNA]</scope>
</reference>
<dbReference type="GO" id="GO:0005975">
    <property type="term" value="P:carbohydrate metabolic process"/>
    <property type="evidence" value="ECO:0007669"/>
    <property type="project" value="InterPro"/>
</dbReference>
<dbReference type="GO" id="GO:1901137">
    <property type="term" value="P:carbohydrate derivative biosynthetic process"/>
    <property type="evidence" value="ECO:0007669"/>
    <property type="project" value="UniProtKB-ARBA"/>
</dbReference>
<accession>A0A2M8KTR2</accession>
<proteinExistence type="predicted"/>
<evidence type="ECO:0000256" key="1">
    <source>
        <dbReference type="ARBA" id="ARBA00022676"/>
    </source>
</evidence>
<organism evidence="5 6">
    <name type="scientific">Candidatus Roizmanbacteria bacterium CG10_big_fil_rev_8_21_14_0_10_39_6</name>
    <dbReference type="NCBI Taxonomy" id="1974853"/>
    <lineage>
        <taxon>Bacteria</taxon>
        <taxon>Candidatus Roizmaniibacteriota</taxon>
    </lineage>
</organism>
<feature type="non-terminal residue" evidence="5">
    <location>
        <position position="189"/>
    </location>
</feature>
<dbReference type="CDD" id="cd03785">
    <property type="entry name" value="GT28_MurG"/>
    <property type="match status" value="1"/>
</dbReference>